<keyword evidence="2" id="KW-1185">Reference proteome</keyword>
<dbReference type="EMBL" id="JAUZQC010000024">
    <property type="protein sequence ID" value="KAK5849352.1"/>
    <property type="molecule type" value="Genomic_DNA"/>
</dbReference>
<gene>
    <name evidence="1" type="ORF">PBY51_009002</name>
</gene>
<name>A0AAN7WV72_ELEMC</name>
<reference evidence="1 2" key="2">
    <citation type="journal article" date="2023" name="Mol. Biol. Evol.">
        <title>Genomics of Secondarily Temperate Adaptation in the Only Non-Antarctic Icefish.</title>
        <authorList>
            <person name="Rivera-Colon A.G."/>
            <person name="Rayamajhi N."/>
            <person name="Minhas B.F."/>
            <person name="Madrigal G."/>
            <person name="Bilyk K.T."/>
            <person name="Yoon V."/>
            <person name="Hune M."/>
            <person name="Gregory S."/>
            <person name="Cheng C.H.C."/>
            <person name="Catchen J.M."/>
        </authorList>
    </citation>
    <scope>NUCLEOTIDE SEQUENCE [LARGE SCALE GENOMIC DNA]</scope>
    <source>
        <strain evidence="1">JMC-PN-2008</strain>
    </source>
</reference>
<evidence type="ECO:0000313" key="2">
    <source>
        <dbReference type="Proteomes" id="UP001346869"/>
    </source>
</evidence>
<organism evidence="1 2">
    <name type="scientific">Eleginops maclovinus</name>
    <name type="common">Patagonian blennie</name>
    <name type="synonym">Eleginus maclovinus</name>
    <dbReference type="NCBI Taxonomy" id="56733"/>
    <lineage>
        <taxon>Eukaryota</taxon>
        <taxon>Metazoa</taxon>
        <taxon>Chordata</taxon>
        <taxon>Craniata</taxon>
        <taxon>Vertebrata</taxon>
        <taxon>Euteleostomi</taxon>
        <taxon>Actinopterygii</taxon>
        <taxon>Neopterygii</taxon>
        <taxon>Teleostei</taxon>
        <taxon>Neoteleostei</taxon>
        <taxon>Acanthomorphata</taxon>
        <taxon>Eupercaria</taxon>
        <taxon>Perciformes</taxon>
        <taxon>Notothenioidei</taxon>
        <taxon>Eleginopidae</taxon>
        <taxon>Eleginops</taxon>
    </lineage>
</organism>
<protein>
    <submittedName>
        <fullName evidence="1">Uncharacterized protein</fullName>
    </submittedName>
</protein>
<proteinExistence type="predicted"/>
<comment type="caution">
    <text evidence="1">The sequence shown here is derived from an EMBL/GenBank/DDBJ whole genome shotgun (WGS) entry which is preliminary data.</text>
</comment>
<sequence>MGALSVMCRNPPGCSLVATERLEMDEERRRQNKPLCADDMSASRRAADLKRQRGAAGAGIWTSLPSLNPASVM</sequence>
<evidence type="ECO:0000313" key="1">
    <source>
        <dbReference type="EMBL" id="KAK5849352.1"/>
    </source>
</evidence>
<dbReference type="AlphaFoldDB" id="A0AAN7WV72"/>
<reference evidence="1 2" key="1">
    <citation type="journal article" date="2023" name="Genes (Basel)">
        <title>Chromosome-Level Genome Assembly and Circadian Gene Repertoire of the Patagonia Blennie Eleginops maclovinus-The Closest Ancestral Proxy of Antarctic Cryonotothenioids.</title>
        <authorList>
            <person name="Cheng C.C."/>
            <person name="Rivera-Colon A.G."/>
            <person name="Minhas B.F."/>
            <person name="Wilson L."/>
            <person name="Rayamajhi N."/>
            <person name="Vargas-Chacoff L."/>
            <person name="Catchen J.M."/>
        </authorList>
    </citation>
    <scope>NUCLEOTIDE SEQUENCE [LARGE SCALE GENOMIC DNA]</scope>
    <source>
        <strain evidence="1">JMC-PN-2008</strain>
    </source>
</reference>
<dbReference type="Proteomes" id="UP001346869">
    <property type="component" value="Unassembled WGS sequence"/>
</dbReference>
<accession>A0AAN7WV72</accession>